<reference evidence="1 2" key="1">
    <citation type="submission" date="2017-04" db="EMBL/GenBank/DDBJ databases">
        <authorList>
            <person name="Afonso C.L."/>
            <person name="Miller P.J."/>
            <person name="Scott M.A."/>
            <person name="Spackman E."/>
            <person name="Goraichik I."/>
            <person name="Dimitrov K.M."/>
            <person name="Suarez D.L."/>
            <person name="Swayne D.E."/>
        </authorList>
    </citation>
    <scope>NUCLEOTIDE SEQUENCE [LARGE SCALE GENOMIC DNA]</scope>
    <source>
        <strain evidence="1 2">DSM 11622</strain>
    </source>
</reference>
<keyword evidence="2" id="KW-1185">Reference proteome</keyword>
<dbReference type="EMBL" id="FWWW01000019">
    <property type="protein sequence ID" value="SMB80105.1"/>
    <property type="molecule type" value="Genomic_DNA"/>
</dbReference>
<organism evidence="1 2">
    <name type="scientific">Hymenobacter roseosalivarius DSM 11622</name>
    <dbReference type="NCBI Taxonomy" id="645990"/>
    <lineage>
        <taxon>Bacteria</taxon>
        <taxon>Pseudomonadati</taxon>
        <taxon>Bacteroidota</taxon>
        <taxon>Cytophagia</taxon>
        <taxon>Cytophagales</taxon>
        <taxon>Hymenobacteraceae</taxon>
        <taxon>Hymenobacter</taxon>
    </lineage>
</organism>
<name>A0A1W1UG73_9BACT</name>
<dbReference type="Proteomes" id="UP000192266">
    <property type="component" value="Unassembled WGS sequence"/>
</dbReference>
<gene>
    <name evidence="1" type="ORF">SAMN00120144_3886</name>
</gene>
<proteinExistence type="predicted"/>
<accession>A0A1W1UG73</accession>
<protein>
    <submittedName>
        <fullName evidence="1">Uncharacterized protein</fullName>
    </submittedName>
</protein>
<evidence type="ECO:0000313" key="2">
    <source>
        <dbReference type="Proteomes" id="UP000192266"/>
    </source>
</evidence>
<dbReference type="AlphaFoldDB" id="A0A1W1UG73"/>
<sequence length="197" mass="21551">MGRGFFCCREQGIQLLAHGRRQVMGQLGGELLLDRAEGLGDEARQGRIGWHLPAMGSDIIGRGVKNGHWVHLLAGKMRHLLAHGGFGLLDGPHAKLLQNLLTVVEASGLIVALPLDVSQVVALLHVRLVGQQKSVSRKEAPRGFEVADLEHEATSAMRSQQRVQELGGPVRQGEKELALRMIESRRLVKRAPLGRIK</sequence>
<evidence type="ECO:0000313" key="1">
    <source>
        <dbReference type="EMBL" id="SMB80105.1"/>
    </source>
</evidence>